<reference evidence="6" key="1">
    <citation type="submission" date="2021-05" db="EMBL/GenBank/DDBJ databases">
        <title>A free-living protist that lacks canonical eukaryotic 1 DNA replication and segregation systems.</title>
        <authorList>
            <person name="Salas-Leiva D.E."/>
            <person name="Tromer E.C."/>
            <person name="Curtis B.A."/>
            <person name="Jerlstrom-Hultqvist J."/>
            <person name="Kolisko M."/>
            <person name="Yi Z."/>
            <person name="Salas-Leiva J.S."/>
            <person name="Gallot-Lavallee L."/>
            <person name="Kops G.J.P.L."/>
            <person name="Archibald J.M."/>
            <person name="Simpson A.G.B."/>
            <person name="Roger A.J."/>
        </authorList>
    </citation>
    <scope>NUCLEOTIDE SEQUENCE</scope>
    <source>
        <strain evidence="6">BICM</strain>
    </source>
</reference>
<dbReference type="Proteomes" id="UP000717585">
    <property type="component" value="Unassembled WGS sequence"/>
</dbReference>
<organism evidence="6 7">
    <name type="scientific">Carpediemonas membranifera</name>
    <dbReference type="NCBI Taxonomy" id="201153"/>
    <lineage>
        <taxon>Eukaryota</taxon>
        <taxon>Metamonada</taxon>
        <taxon>Carpediemonas-like organisms</taxon>
        <taxon>Carpediemonas</taxon>
    </lineage>
</organism>
<dbReference type="PROSITE" id="PS50118">
    <property type="entry name" value="HMG_BOX_2"/>
    <property type="match status" value="1"/>
</dbReference>
<evidence type="ECO:0000259" key="5">
    <source>
        <dbReference type="PROSITE" id="PS50118"/>
    </source>
</evidence>
<protein>
    <submittedName>
        <fullName evidence="6">Transcription factor</fullName>
    </submittedName>
</protein>
<name>A0A8J6AYI6_9EUKA</name>
<feature type="domain" description="HMG box" evidence="5">
    <location>
        <begin position="8"/>
        <end position="76"/>
    </location>
</feature>
<sequence length="195" mass="22163">MGEREAVPKKPNQPYIRFTVARRPKLKEEKPELKGTEMMSTMGAEWKDMDEEARKLYVDEYNLEKEAFDKQMAAYEAKYPNWKEEEKALKEAAKEAKNGKKAPAKKAASKKETTGAIKKRSEKGAALFKLALRKMYETETGKKLTAAQVNTQWKGVSAARTVEYASLAEELNSVIEILAEEQESETESEQTETED</sequence>
<dbReference type="InterPro" id="IPR036910">
    <property type="entry name" value="HMG_box_dom_sf"/>
</dbReference>
<dbReference type="PANTHER" id="PTHR46040">
    <property type="entry name" value="HIGH MOBILITY GROUP PROTEIN 2"/>
    <property type="match status" value="1"/>
</dbReference>
<evidence type="ECO:0000256" key="3">
    <source>
        <dbReference type="PROSITE-ProRule" id="PRU00267"/>
    </source>
</evidence>
<dbReference type="GO" id="GO:0010468">
    <property type="term" value="P:regulation of gene expression"/>
    <property type="evidence" value="ECO:0007669"/>
    <property type="project" value="TreeGrafter"/>
</dbReference>
<evidence type="ECO:0000256" key="4">
    <source>
        <dbReference type="SAM" id="MobiDB-lite"/>
    </source>
</evidence>
<keyword evidence="1 3" id="KW-0238">DNA-binding</keyword>
<feature type="compositionally biased region" description="Basic residues" evidence="4">
    <location>
        <begin position="99"/>
        <end position="108"/>
    </location>
</feature>
<dbReference type="GO" id="GO:0003677">
    <property type="term" value="F:DNA binding"/>
    <property type="evidence" value="ECO:0007669"/>
    <property type="project" value="UniProtKB-UniRule"/>
</dbReference>
<feature type="compositionally biased region" description="Basic and acidic residues" evidence="4">
    <location>
        <begin position="26"/>
        <end position="35"/>
    </location>
</feature>
<feature type="compositionally biased region" description="Basic and acidic residues" evidence="4">
    <location>
        <begin position="89"/>
        <end position="98"/>
    </location>
</feature>
<gene>
    <name evidence="6" type="ORF">J8273_3825</name>
</gene>
<feature type="region of interest" description="Disordered" evidence="4">
    <location>
        <begin position="89"/>
        <end position="119"/>
    </location>
</feature>
<evidence type="ECO:0000313" key="6">
    <source>
        <dbReference type="EMBL" id="KAG9394575.1"/>
    </source>
</evidence>
<proteinExistence type="predicted"/>
<feature type="DNA-binding region" description="HMG box" evidence="3">
    <location>
        <begin position="8"/>
        <end position="76"/>
    </location>
</feature>
<dbReference type="OrthoDB" id="1919336at2759"/>
<comment type="caution">
    <text evidence="6">The sequence shown here is derived from an EMBL/GenBank/DDBJ whole genome shotgun (WGS) entry which is preliminary data.</text>
</comment>
<keyword evidence="2 3" id="KW-0539">Nucleus</keyword>
<dbReference type="SMART" id="SM00398">
    <property type="entry name" value="HMG"/>
    <property type="match status" value="1"/>
</dbReference>
<dbReference type="PANTHER" id="PTHR46040:SF3">
    <property type="entry name" value="HIGH MOBILITY GROUP PROTEIN 2"/>
    <property type="match status" value="1"/>
</dbReference>
<evidence type="ECO:0000313" key="7">
    <source>
        <dbReference type="Proteomes" id="UP000717585"/>
    </source>
</evidence>
<dbReference type="SUPFAM" id="SSF47095">
    <property type="entry name" value="HMG-box"/>
    <property type="match status" value="1"/>
</dbReference>
<evidence type="ECO:0000256" key="1">
    <source>
        <dbReference type="ARBA" id="ARBA00023125"/>
    </source>
</evidence>
<dbReference type="EMBL" id="JAHDYR010000014">
    <property type="protein sequence ID" value="KAG9394575.1"/>
    <property type="molecule type" value="Genomic_DNA"/>
</dbReference>
<dbReference type="Gene3D" id="1.10.30.10">
    <property type="entry name" value="High mobility group box domain"/>
    <property type="match status" value="1"/>
</dbReference>
<evidence type="ECO:0000256" key="2">
    <source>
        <dbReference type="ARBA" id="ARBA00023242"/>
    </source>
</evidence>
<dbReference type="Pfam" id="PF00505">
    <property type="entry name" value="HMG_box"/>
    <property type="match status" value="1"/>
</dbReference>
<accession>A0A8J6AYI6</accession>
<keyword evidence="7" id="KW-1185">Reference proteome</keyword>
<feature type="region of interest" description="Disordered" evidence="4">
    <location>
        <begin position="26"/>
        <end position="45"/>
    </location>
</feature>
<dbReference type="InterPro" id="IPR051965">
    <property type="entry name" value="ChromReg_NeuronalGeneExpr"/>
</dbReference>
<dbReference type="GO" id="GO:0005634">
    <property type="term" value="C:nucleus"/>
    <property type="evidence" value="ECO:0007669"/>
    <property type="project" value="UniProtKB-UniRule"/>
</dbReference>
<dbReference type="InterPro" id="IPR009071">
    <property type="entry name" value="HMG_box_dom"/>
</dbReference>
<dbReference type="AlphaFoldDB" id="A0A8J6AYI6"/>